<dbReference type="VEuPathDB" id="FungiDB:MELLADRAFT_86800"/>
<dbReference type="HOGENOM" id="CLU_142435_0_1_1"/>
<evidence type="ECO:0000256" key="3">
    <source>
        <dbReference type="ARBA" id="ARBA00022692"/>
    </source>
</evidence>
<sequence>MPPPIAHGQAEQSILQKLGMGAAMGGAVGMTLGFIFGGFSIISRGAGPRGPLNTLATYMLSSGGTFAFFMSIGSVIRTEDHHHYSISELAAARYRWRKQLSIPEQVHTSGFEKNE</sequence>
<evidence type="ECO:0000256" key="6">
    <source>
        <dbReference type="SAM" id="Phobius"/>
    </source>
</evidence>
<dbReference type="InterPro" id="IPR018450">
    <property type="entry name" value="Romo1/Mgr2"/>
</dbReference>
<comment type="similarity">
    <text evidence="2">Belongs to the MGR2 family.</text>
</comment>
<feature type="transmembrane region" description="Helical" evidence="6">
    <location>
        <begin position="21"/>
        <end position="43"/>
    </location>
</feature>
<evidence type="ECO:0000313" key="7">
    <source>
        <dbReference type="EMBL" id="EGG13174.1"/>
    </source>
</evidence>
<dbReference type="Pfam" id="PF10247">
    <property type="entry name" value="Romo1"/>
    <property type="match status" value="1"/>
</dbReference>
<name>F4R3G2_MELLP</name>
<reference evidence="8" key="1">
    <citation type="journal article" date="2011" name="Proc. Natl. Acad. Sci. U.S.A.">
        <title>Obligate biotrophy features unraveled by the genomic analysis of rust fungi.</title>
        <authorList>
            <person name="Duplessis S."/>
            <person name="Cuomo C.A."/>
            <person name="Lin Y.-C."/>
            <person name="Aerts A."/>
            <person name="Tisserant E."/>
            <person name="Veneault-Fourrey C."/>
            <person name="Joly D.L."/>
            <person name="Hacquard S."/>
            <person name="Amselem J."/>
            <person name="Cantarel B.L."/>
            <person name="Chiu R."/>
            <person name="Coutinho P.M."/>
            <person name="Feau N."/>
            <person name="Field M."/>
            <person name="Frey P."/>
            <person name="Gelhaye E."/>
            <person name="Goldberg J."/>
            <person name="Grabherr M.G."/>
            <person name="Kodira C.D."/>
            <person name="Kohler A."/>
            <person name="Kuees U."/>
            <person name="Lindquist E.A."/>
            <person name="Lucas S.M."/>
            <person name="Mago R."/>
            <person name="Mauceli E."/>
            <person name="Morin E."/>
            <person name="Murat C."/>
            <person name="Pangilinan J.L."/>
            <person name="Park R."/>
            <person name="Pearson M."/>
            <person name="Quesneville H."/>
            <person name="Rouhier N."/>
            <person name="Sakthikumar S."/>
            <person name="Salamov A.A."/>
            <person name="Schmutz J."/>
            <person name="Selles B."/>
            <person name="Shapiro H."/>
            <person name="Tanguay P."/>
            <person name="Tuskan G.A."/>
            <person name="Henrissat B."/>
            <person name="Van de Peer Y."/>
            <person name="Rouze P."/>
            <person name="Ellis J.G."/>
            <person name="Dodds P.N."/>
            <person name="Schein J.E."/>
            <person name="Zhong S."/>
            <person name="Hamelin R.C."/>
            <person name="Grigoriev I.V."/>
            <person name="Szabo L.J."/>
            <person name="Martin F."/>
        </authorList>
    </citation>
    <scope>NUCLEOTIDE SEQUENCE [LARGE SCALE GENOMIC DNA]</scope>
    <source>
        <strain evidence="8">98AG31 / pathotype 3-4-7</strain>
    </source>
</reference>
<dbReference type="FunCoup" id="F4R3G2">
    <property type="interactions" value="83"/>
</dbReference>
<comment type="subcellular location">
    <subcellularLocation>
        <location evidence="1">Membrane</location>
    </subcellularLocation>
</comment>
<keyword evidence="3 6" id="KW-0812">Transmembrane</keyword>
<dbReference type="InParanoid" id="F4R3G2"/>
<accession>F4R3G2</accession>
<keyword evidence="4 6" id="KW-1133">Transmembrane helix</keyword>
<dbReference type="AlphaFoldDB" id="F4R3G2"/>
<evidence type="ECO:0000256" key="4">
    <source>
        <dbReference type="ARBA" id="ARBA00022989"/>
    </source>
</evidence>
<dbReference type="KEGG" id="mlr:MELLADRAFT_86800"/>
<feature type="transmembrane region" description="Helical" evidence="6">
    <location>
        <begin position="55"/>
        <end position="76"/>
    </location>
</feature>
<dbReference type="PANTHER" id="PTHR28525:SF1">
    <property type="entry name" value="REACTIVE OXYGEN SPECIES MODULATOR 1"/>
    <property type="match status" value="1"/>
</dbReference>
<protein>
    <submittedName>
        <fullName evidence="7">Uncharacterized protein</fullName>
    </submittedName>
</protein>
<dbReference type="GeneID" id="18934303"/>
<evidence type="ECO:0000313" key="8">
    <source>
        <dbReference type="Proteomes" id="UP000001072"/>
    </source>
</evidence>
<keyword evidence="5 6" id="KW-0472">Membrane</keyword>
<dbReference type="PANTHER" id="PTHR28525">
    <property type="entry name" value="REACTIVE OXYGEN SPECIES MODULATOR 1"/>
    <property type="match status" value="1"/>
</dbReference>
<dbReference type="STRING" id="747676.F4R3G2"/>
<evidence type="ECO:0000256" key="2">
    <source>
        <dbReference type="ARBA" id="ARBA00007839"/>
    </source>
</evidence>
<keyword evidence="8" id="KW-1185">Reference proteome</keyword>
<dbReference type="Proteomes" id="UP000001072">
    <property type="component" value="Unassembled WGS sequence"/>
</dbReference>
<dbReference type="eggNOG" id="KOG4096">
    <property type="taxonomic scope" value="Eukaryota"/>
</dbReference>
<evidence type="ECO:0000256" key="5">
    <source>
        <dbReference type="ARBA" id="ARBA00023136"/>
    </source>
</evidence>
<dbReference type="GO" id="GO:0030150">
    <property type="term" value="P:protein import into mitochondrial matrix"/>
    <property type="evidence" value="ECO:0007669"/>
    <property type="project" value="TreeGrafter"/>
</dbReference>
<gene>
    <name evidence="7" type="ORF">MELLADRAFT_86800</name>
</gene>
<proteinExistence type="inferred from homology"/>
<evidence type="ECO:0000256" key="1">
    <source>
        <dbReference type="ARBA" id="ARBA00004370"/>
    </source>
</evidence>
<dbReference type="RefSeq" id="XP_007404112.1">
    <property type="nucleotide sequence ID" value="XM_007404050.1"/>
</dbReference>
<dbReference type="GO" id="GO:0005744">
    <property type="term" value="C:TIM23 mitochondrial import inner membrane translocase complex"/>
    <property type="evidence" value="ECO:0007669"/>
    <property type="project" value="TreeGrafter"/>
</dbReference>
<dbReference type="GO" id="GO:0045039">
    <property type="term" value="P:protein insertion into mitochondrial inner membrane"/>
    <property type="evidence" value="ECO:0007669"/>
    <property type="project" value="TreeGrafter"/>
</dbReference>
<organism evidence="8">
    <name type="scientific">Melampsora larici-populina (strain 98AG31 / pathotype 3-4-7)</name>
    <name type="common">Poplar leaf rust fungus</name>
    <dbReference type="NCBI Taxonomy" id="747676"/>
    <lineage>
        <taxon>Eukaryota</taxon>
        <taxon>Fungi</taxon>
        <taxon>Dikarya</taxon>
        <taxon>Basidiomycota</taxon>
        <taxon>Pucciniomycotina</taxon>
        <taxon>Pucciniomycetes</taxon>
        <taxon>Pucciniales</taxon>
        <taxon>Melampsoraceae</taxon>
        <taxon>Melampsora</taxon>
    </lineage>
</organism>
<dbReference type="EMBL" id="GL883090">
    <property type="protein sequence ID" value="EGG13174.1"/>
    <property type="molecule type" value="Genomic_DNA"/>
</dbReference>
<dbReference type="SMART" id="SM01378">
    <property type="entry name" value="Romo1"/>
    <property type="match status" value="1"/>
</dbReference>
<dbReference type="OrthoDB" id="5409308at2759"/>